<sequence>MIVLNQLVMRRTAALSARAISSTARVRNINTPQLKREGPAALKGDKGKFDDGRDDPHYPGVQQKLKAMAEPYPNRPNVNRPAPEPESPKGHEGAFADHRGRGERAEGEHLQGSEEAAETRTYDRVGQVAKNAAKSIFGAGGDKKSFSTFGPKMNAQEPTRLHRNTPAKSEKGSLKHHPGYTTENAPIDSRDPSEMPPPNQGSTPSSTVTNASTKAAQPHPEVHKMADGANQPGAGADAIHPEDRSQNVWGANTRSAQFNPDEGQRMPLRDGGSHQGGFKGQPDGNSRT</sequence>
<dbReference type="EMBL" id="HG529701">
    <property type="protein sequence ID" value="CDI56829.1"/>
    <property type="molecule type" value="Genomic_DNA"/>
</dbReference>
<accession>A0A077REA5</accession>
<dbReference type="InterPro" id="IPR046310">
    <property type="entry name" value="DUF6425"/>
</dbReference>
<feature type="compositionally biased region" description="Basic and acidic residues" evidence="1">
    <location>
        <begin position="34"/>
        <end position="57"/>
    </location>
</feature>
<protein>
    <submittedName>
        <fullName evidence="2">Uncharacterized protein</fullName>
    </submittedName>
</protein>
<dbReference type="Pfam" id="PF19989">
    <property type="entry name" value="DUF6425"/>
    <property type="match status" value="1"/>
</dbReference>
<feature type="compositionally biased region" description="Basic and acidic residues" evidence="1">
    <location>
        <begin position="262"/>
        <end position="272"/>
    </location>
</feature>
<feature type="compositionally biased region" description="Basic and acidic residues" evidence="1">
    <location>
        <begin position="86"/>
        <end position="123"/>
    </location>
</feature>
<organism evidence="2">
    <name type="scientific">Melanopsichium pennsylvanicum 4</name>
    <dbReference type="NCBI Taxonomy" id="1398559"/>
    <lineage>
        <taxon>Eukaryota</taxon>
        <taxon>Fungi</taxon>
        <taxon>Dikarya</taxon>
        <taxon>Basidiomycota</taxon>
        <taxon>Ustilaginomycotina</taxon>
        <taxon>Ustilaginomycetes</taxon>
        <taxon>Ustilaginales</taxon>
        <taxon>Ustilaginaceae</taxon>
        <taxon>Melanopsichium</taxon>
    </lineage>
</organism>
<evidence type="ECO:0000313" key="2">
    <source>
        <dbReference type="EMBL" id="CDI56829.1"/>
    </source>
</evidence>
<reference evidence="2" key="1">
    <citation type="journal article" date="2014" name="Genome Biol. Evol.">
        <title>Gene Loss Rather Than Gene Gain Is Associated with a Host Jump from Monocots to Dicots in the Smut Fungus Melanopsichium pennsylvanicum.</title>
        <authorList>
            <person name="Sharma R."/>
            <person name="Mishra B."/>
            <person name="Runge F."/>
            <person name="Thines M."/>
        </authorList>
    </citation>
    <scope>NUCLEOTIDE SEQUENCE</scope>
    <source>
        <strain evidence="2">4</strain>
    </source>
</reference>
<evidence type="ECO:0000256" key="1">
    <source>
        <dbReference type="SAM" id="MobiDB-lite"/>
    </source>
</evidence>
<feature type="compositionally biased region" description="Polar residues" evidence="1">
    <location>
        <begin position="200"/>
        <end position="215"/>
    </location>
</feature>
<dbReference type="AlphaFoldDB" id="A0A077REA5"/>
<feature type="region of interest" description="Disordered" evidence="1">
    <location>
        <begin position="28"/>
        <end position="288"/>
    </location>
</feature>
<name>A0A077REA5_9BASI</name>
<proteinExistence type="predicted"/>
<feature type="compositionally biased region" description="Polar residues" evidence="1">
    <location>
        <begin position="246"/>
        <end position="258"/>
    </location>
</feature>